<keyword evidence="4 7" id="KW-1133">Transmembrane helix</keyword>
<evidence type="ECO:0000256" key="7">
    <source>
        <dbReference type="HAMAP-Rule" id="MF_00599"/>
    </source>
</evidence>
<reference evidence="8 9" key="1">
    <citation type="submission" date="2019-01" db="EMBL/GenBank/DDBJ databases">
        <title>Genomic insights into a novel species Rhodoferax sp.</title>
        <authorList>
            <person name="Jin L."/>
        </authorList>
    </citation>
    <scope>NUCLEOTIDE SEQUENCE [LARGE SCALE GENOMIC DNA]</scope>
    <source>
        <strain evidence="8 9">CHu59-6-5</strain>
    </source>
</reference>
<comment type="function">
    <text evidence="7">Essential cell division protein. May link together the upstream cell division proteins, which are predominantly cytoplasmic, with the downstream cell division proteins, which are predominantly periplasmic.</text>
</comment>
<accession>A0A515DCR5</accession>
<dbReference type="Pfam" id="PF04977">
    <property type="entry name" value="DivIC"/>
    <property type="match status" value="1"/>
</dbReference>
<keyword evidence="1 7" id="KW-1003">Cell membrane</keyword>
<dbReference type="RefSeq" id="WP_142819633.1">
    <property type="nucleotide sequence ID" value="NZ_CP035503.1"/>
</dbReference>
<dbReference type="EMBL" id="CP035503">
    <property type="protein sequence ID" value="QDL38212.1"/>
    <property type="molecule type" value="Genomic_DNA"/>
</dbReference>
<dbReference type="AlphaFoldDB" id="A0A515DCR5"/>
<keyword evidence="5 7" id="KW-0472">Membrane</keyword>
<dbReference type="GO" id="GO:0005886">
    <property type="term" value="C:plasma membrane"/>
    <property type="evidence" value="ECO:0007669"/>
    <property type="project" value="UniProtKB-SubCell"/>
</dbReference>
<dbReference type="KEGG" id="rhf:EUB48_13620"/>
<dbReference type="Proteomes" id="UP000316798">
    <property type="component" value="Chromosome"/>
</dbReference>
<sequence>MGSRIVPVILVALLAVFHAQLWFGRGSIPEVTLMRQKLAAQKIANAQAQVANERLASEVADLKQGLDMVEEKARMELGMVKPNEIFVQVTK</sequence>
<dbReference type="InterPro" id="IPR007060">
    <property type="entry name" value="FtsL/DivIC"/>
</dbReference>
<dbReference type="HAMAP" id="MF_00599">
    <property type="entry name" value="FtsB"/>
    <property type="match status" value="1"/>
</dbReference>
<comment type="similarity">
    <text evidence="7">Belongs to the FtsB family.</text>
</comment>
<dbReference type="PANTHER" id="PTHR37485:SF1">
    <property type="entry name" value="CELL DIVISION PROTEIN FTSB"/>
    <property type="match status" value="1"/>
</dbReference>
<dbReference type="GO" id="GO:0030428">
    <property type="term" value="C:cell septum"/>
    <property type="evidence" value="ECO:0007669"/>
    <property type="project" value="TreeGrafter"/>
</dbReference>
<dbReference type="InterPro" id="IPR023081">
    <property type="entry name" value="Cell_div_FtsB"/>
</dbReference>
<gene>
    <name evidence="7" type="primary">ftsB</name>
    <name evidence="8" type="ORF">EUB48_13620</name>
</gene>
<evidence type="ECO:0000256" key="4">
    <source>
        <dbReference type="ARBA" id="ARBA00022989"/>
    </source>
</evidence>
<name>A0A515DCR5_9BURK</name>
<evidence type="ECO:0000256" key="2">
    <source>
        <dbReference type="ARBA" id="ARBA00022618"/>
    </source>
</evidence>
<dbReference type="PANTHER" id="PTHR37485">
    <property type="entry name" value="CELL DIVISION PROTEIN FTSB"/>
    <property type="match status" value="1"/>
</dbReference>
<keyword evidence="9" id="KW-1185">Reference proteome</keyword>
<comment type="subcellular location">
    <subcellularLocation>
        <location evidence="7">Cell inner membrane</location>
        <topology evidence="7">Single-pass type II membrane protein</topology>
    </subcellularLocation>
    <text evidence="7">Localizes to the division septum.</text>
</comment>
<keyword evidence="2 7" id="KW-0132">Cell division</keyword>
<keyword evidence="7" id="KW-0997">Cell inner membrane</keyword>
<dbReference type="GO" id="GO:0032153">
    <property type="term" value="C:cell division site"/>
    <property type="evidence" value="ECO:0007669"/>
    <property type="project" value="UniProtKB-UniRule"/>
</dbReference>
<dbReference type="OrthoDB" id="7061211at2"/>
<proteinExistence type="inferred from homology"/>
<feature type="topological domain" description="Periplasmic" evidence="7">
    <location>
        <begin position="24"/>
        <end position="91"/>
    </location>
</feature>
<evidence type="ECO:0000256" key="5">
    <source>
        <dbReference type="ARBA" id="ARBA00023136"/>
    </source>
</evidence>
<evidence type="ECO:0000256" key="3">
    <source>
        <dbReference type="ARBA" id="ARBA00022692"/>
    </source>
</evidence>
<evidence type="ECO:0000313" key="9">
    <source>
        <dbReference type="Proteomes" id="UP000316798"/>
    </source>
</evidence>
<protein>
    <recommendedName>
        <fullName evidence="7">Cell division protein FtsB</fullName>
    </recommendedName>
</protein>
<evidence type="ECO:0000313" key="8">
    <source>
        <dbReference type="EMBL" id="QDL38212.1"/>
    </source>
</evidence>
<evidence type="ECO:0000256" key="6">
    <source>
        <dbReference type="ARBA" id="ARBA00023306"/>
    </source>
</evidence>
<keyword evidence="6 7" id="KW-0131">Cell cycle</keyword>
<feature type="topological domain" description="Cytoplasmic" evidence="7">
    <location>
        <begin position="1"/>
        <end position="5"/>
    </location>
</feature>
<comment type="subunit">
    <text evidence="7">Part of a complex composed of FtsB, FtsL and FtsQ.</text>
</comment>
<evidence type="ECO:0000256" key="1">
    <source>
        <dbReference type="ARBA" id="ARBA00022475"/>
    </source>
</evidence>
<organism evidence="8 9">
    <name type="scientific">Rhodoferax sediminis</name>
    <dbReference type="NCBI Taxonomy" id="2509614"/>
    <lineage>
        <taxon>Bacteria</taxon>
        <taxon>Pseudomonadati</taxon>
        <taxon>Pseudomonadota</taxon>
        <taxon>Betaproteobacteria</taxon>
        <taxon>Burkholderiales</taxon>
        <taxon>Comamonadaceae</taxon>
        <taxon>Rhodoferax</taxon>
    </lineage>
</organism>
<dbReference type="GO" id="GO:0043093">
    <property type="term" value="P:FtsZ-dependent cytokinesis"/>
    <property type="evidence" value="ECO:0007669"/>
    <property type="project" value="UniProtKB-UniRule"/>
</dbReference>
<keyword evidence="3 7" id="KW-0812">Transmembrane</keyword>